<evidence type="ECO:0000313" key="2">
    <source>
        <dbReference type="Proteomes" id="UP000190648"/>
    </source>
</evidence>
<protein>
    <submittedName>
        <fullName evidence="1">Uncharacterized protein</fullName>
    </submittedName>
</protein>
<proteinExistence type="predicted"/>
<name>A0A1V4JUF7_PATFA</name>
<reference evidence="1 2" key="1">
    <citation type="submission" date="2016-02" db="EMBL/GenBank/DDBJ databases">
        <title>Band-tailed pigeon sequencing and assembly.</title>
        <authorList>
            <person name="Soares A.E."/>
            <person name="Novak B.J."/>
            <person name="Rice E.S."/>
            <person name="O'Connell B."/>
            <person name="Chang D."/>
            <person name="Weber S."/>
            <person name="Shapiro B."/>
        </authorList>
    </citation>
    <scope>NUCLEOTIDE SEQUENCE [LARGE SCALE GENOMIC DNA]</scope>
    <source>
        <strain evidence="1">BTP2013</strain>
        <tissue evidence="1">Blood</tissue>
    </source>
</reference>
<evidence type="ECO:0000313" key="1">
    <source>
        <dbReference type="EMBL" id="OPJ75846.1"/>
    </source>
</evidence>
<dbReference type="Proteomes" id="UP000190648">
    <property type="component" value="Unassembled WGS sequence"/>
</dbReference>
<accession>A0A1V4JUF7</accession>
<sequence length="103" mass="11788">MKEEKSRTLQLGIPEARYWYYTPRTKARDATLQNQEVGILSCETNCSAEDDFNSEAKKEDTIPIGNILQRNLRKIFEEKVVIYIPPPASILSLVLKENRTATS</sequence>
<gene>
    <name evidence="1" type="ORF">AV530_011994</name>
</gene>
<organism evidence="1 2">
    <name type="scientific">Patagioenas fasciata monilis</name>
    <dbReference type="NCBI Taxonomy" id="372326"/>
    <lineage>
        <taxon>Eukaryota</taxon>
        <taxon>Metazoa</taxon>
        <taxon>Chordata</taxon>
        <taxon>Craniata</taxon>
        <taxon>Vertebrata</taxon>
        <taxon>Euteleostomi</taxon>
        <taxon>Archelosauria</taxon>
        <taxon>Archosauria</taxon>
        <taxon>Dinosauria</taxon>
        <taxon>Saurischia</taxon>
        <taxon>Theropoda</taxon>
        <taxon>Coelurosauria</taxon>
        <taxon>Aves</taxon>
        <taxon>Neognathae</taxon>
        <taxon>Neoaves</taxon>
        <taxon>Columbimorphae</taxon>
        <taxon>Columbiformes</taxon>
        <taxon>Columbidae</taxon>
        <taxon>Patagioenas</taxon>
    </lineage>
</organism>
<keyword evidence="2" id="KW-1185">Reference proteome</keyword>
<dbReference type="EMBL" id="LSYS01006159">
    <property type="protein sequence ID" value="OPJ75846.1"/>
    <property type="molecule type" value="Genomic_DNA"/>
</dbReference>
<comment type="caution">
    <text evidence="1">The sequence shown here is derived from an EMBL/GenBank/DDBJ whole genome shotgun (WGS) entry which is preliminary data.</text>
</comment>
<dbReference type="AlphaFoldDB" id="A0A1V4JUF7"/>